<feature type="repeat" description="PPR" evidence="8">
    <location>
        <begin position="124"/>
        <end position="158"/>
    </location>
</feature>
<keyword evidence="11" id="KW-1185">Reference proteome</keyword>
<protein>
    <recommendedName>
        <fullName evidence="12">Pentatricopeptide repeat-containing protein</fullName>
    </recommendedName>
</protein>
<dbReference type="InterPro" id="IPR002885">
    <property type="entry name" value="PPR_rpt"/>
</dbReference>
<evidence type="ECO:0000256" key="4">
    <source>
        <dbReference type="ARBA" id="ARBA00022692"/>
    </source>
</evidence>
<dbReference type="AlphaFoldDB" id="A0A7J9F6N9"/>
<dbReference type="Pfam" id="PF03208">
    <property type="entry name" value="PRA1"/>
    <property type="match status" value="1"/>
</dbReference>
<dbReference type="PROSITE" id="PS51375">
    <property type="entry name" value="PPR"/>
    <property type="match status" value="7"/>
</dbReference>
<evidence type="ECO:0000313" key="11">
    <source>
        <dbReference type="Proteomes" id="UP000593568"/>
    </source>
</evidence>
<organism evidence="10 11">
    <name type="scientific">Gossypium trilobum</name>
    <dbReference type="NCBI Taxonomy" id="34281"/>
    <lineage>
        <taxon>Eukaryota</taxon>
        <taxon>Viridiplantae</taxon>
        <taxon>Streptophyta</taxon>
        <taxon>Embryophyta</taxon>
        <taxon>Tracheophyta</taxon>
        <taxon>Spermatophyta</taxon>
        <taxon>Magnoliopsida</taxon>
        <taxon>eudicotyledons</taxon>
        <taxon>Gunneridae</taxon>
        <taxon>Pentapetalae</taxon>
        <taxon>rosids</taxon>
        <taxon>malvids</taxon>
        <taxon>Malvales</taxon>
        <taxon>Malvaceae</taxon>
        <taxon>Malvoideae</taxon>
        <taxon>Gossypium</taxon>
    </lineage>
</organism>
<feature type="transmembrane region" description="Helical" evidence="9">
    <location>
        <begin position="775"/>
        <end position="793"/>
    </location>
</feature>
<keyword evidence="5" id="KW-0677">Repeat</keyword>
<feature type="transmembrane region" description="Helical" evidence="9">
    <location>
        <begin position="747"/>
        <end position="769"/>
    </location>
</feature>
<dbReference type="FunFam" id="1.25.40.10:FF:000715">
    <property type="entry name" value="Pentatricopeptide repeat-containing protein"/>
    <property type="match status" value="1"/>
</dbReference>
<evidence type="ECO:0000256" key="3">
    <source>
        <dbReference type="ARBA" id="ARBA00006483"/>
    </source>
</evidence>
<keyword evidence="7 9" id="KW-0472">Membrane</keyword>
<evidence type="ECO:0000256" key="6">
    <source>
        <dbReference type="ARBA" id="ARBA00022989"/>
    </source>
</evidence>
<evidence type="ECO:0000256" key="2">
    <source>
        <dbReference type="ARBA" id="ARBA00004127"/>
    </source>
</evidence>
<dbReference type="InterPro" id="IPR046848">
    <property type="entry name" value="E_motif"/>
</dbReference>
<dbReference type="InterPro" id="IPR011990">
    <property type="entry name" value="TPR-like_helical_dom_sf"/>
</dbReference>
<comment type="subcellular location">
    <subcellularLocation>
        <location evidence="2">Endomembrane system</location>
        <topology evidence="2">Multi-pass membrane protein</topology>
    </subcellularLocation>
</comment>
<evidence type="ECO:0008006" key="12">
    <source>
        <dbReference type="Google" id="ProtNLM"/>
    </source>
</evidence>
<dbReference type="InterPro" id="IPR004895">
    <property type="entry name" value="Prenylated_rab_accept_PRA1"/>
</dbReference>
<evidence type="ECO:0000256" key="7">
    <source>
        <dbReference type="ARBA" id="ARBA00023136"/>
    </source>
</evidence>
<comment type="caution">
    <text evidence="10">The sequence shown here is derived from an EMBL/GenBank/DDBJ whole genome shotgun (WGS) entry which is preliminary data.</text>
</comment>
<feature type="repeat" description="PPR" evidence="8">
    <location>
        <begin position="297"/>
        <end position="327"/>
    </location>
</feature>
<dbReference type="Pfam" id="PF20431">
    <property type="entry name" value="E_motif"/>
    <property type="match status" value="1"/>
</dbReference>
<dbReference type="EMBL" id="JABEZW010000011">
    <property type="protein sequence ID" value="MBA0780956.1"/>
    <property type="molecule type" value="Genomic_DNA"/>
</dbReference>
<feature type="repeat" description="PPR" evidence="8">
    <location>
        <begin position="429"/>
        <end position="459"/>
    </location>
</feature>
<dbReference type="Gene3D" id="1.25.40.10">
    <property type="entry name" value="Tetratricopeptide repeat domain"/>
    <property type="match status" value="4"/>
</dbReference>
<dbReference type="InterPro" id="IPR046960">
    <property type="entry name" value="PPR_At4g14850-like_plant"/>
</dbReference>
<dbReference type="InterPro" id="IPR046849">
    <property type="entry name" value="E2_motif"/>
</dbReference>
<dbReference type="Pfam" id="PF01535">
    <property type="entry name" value="PPR"/>
    <property type="match status" value="3"/>
</dbReference>
<dbReference type="PANTHER" id="PTHR47926:SF436">
    <property type="entry name" value="PENTATRICOPEPTIDE REPEAT-CONTAINING PROTEIN ELI1, CHLOROPLASTIC-LIKE ISOFORM X2"/>
    <property type="match status" value="1"/>
</dbReference>
<accession>A0A7J9F6N9</accession>
<evidence type="ECO:0000313" key="10">
    <source>
        <dbReference type="EMBL" id="MBA0780956.1"/>
    </source>
</evidence>
<feature type="repeat" description="PPR" evidence="8">
    <location>
        <begin position="227"/>
        <end position="261"/>
    </location>
</feature>
<sequence length="891" mass="99103">MTLLYVISSNLSSLRLISKPLLNPYLLSSSSYSLYTRSLPPLKVKRSPTNCKKAQALFLRNPLLSILEECKCLPQLKEIQAQMTIKGLMSDWFFYSRLIAFCALSEHKNLDHCFKILYNLQNPNAFSWNVTIRGCAESENPIEAIFVYKRMLRNNGCIRPDNYTYPSLLKVCAFLMLKYLGFEILGHVLKLGFDADMYVHNGVIHFLVSSGELELAGKVFDESCVRDLVSWNSLINGYVRSGGAKEAIGLYRKMQEEGVEPDEVTMIGIVSSCAQLEDLKLGRDFHKYIEDHGLNLTIPLSNALMDMYVKCGNLESAQRIFDDMEKKTIVSCTTMIVGYTRLGLLDAARKLFDEMPEKDVVPWNAIIGGYVQAKCSKEALTLFYEMQDAGIDPDEVTMVSCLSACSQLGALDVGIWIHHYIEKHKLHLNVVLGTALIDMYAKCGNITKALQVFHEMPSRNSLTWTSIIGALALHGNAHDALSYFSEMVEVGLRPDEVTFLGVLSACSHGGLVEEGRKYFTQMTSKFSLSPHLKHYSCMVDLLGRAGLLDEAEELVKSMAVEPDAVVWGALFFACRMHGNFVMGERAALKLLELDPHDSGIYVLLANMYGDANMWEEAGKVRKMMRERGVEKTPGCSSIEVNGTVYEFIVRDKSHPESEKIYGCLIQLTRQSGFAEFTYGLSELETHGAFRIFPVVPIEVWYLLGAAIFFPALVLNCAKDINRVCNLHAVMGEEAIGRLKTLIESAICMLNFSYFKVNYITLLALVLAFSLLSHPFSLLVLLGLLAAWLFLYLFRPSDQPLVIFGRTFSDRETLGILVVLTVFIVFLTSIGSLLISAILIGVAIVCIHGAFRVPEDLFLDDQDPANSGFLSFLGNAASSAAIAAAPAVASRV</sequence>
<dbReference type="GO" id="GO:0003723">
    <property type="term" value="F:RNA binding"/>
    <property type="evidence" value="ECO:0007669"/>
    <property type="project" value="InterPro"/>
</dbReference>
<reference evidence="10 11" key="1">
    <citation type="journal article" date="2019" name="Genome Biol. Evol.">
        <title>Insights into the evolution of the New World diploid cottons (Gossypium, subgenus Houzingenia) based on genome sequencing.</title>
        <authorList>
            <person name="Grover C.E."/>
            <person name="Arick M.A. 2nd"/>
            <person name="Thrash A."/>
            <person name="Conover J.L."/>
            <person name="Sanders W.S."/>
            <person name="Peterson D.G."/>
            <person name="Frelichowski J.E."/>
            <person name="Scheffler J.A."/>
            <person name="Scheffler B.E."/>
            <person name="Wendel J.F."/>
        </authorList>
    </citation>
    <scope>NUCLEOTIDE SEQUENCE [LARGE SCALE GENOMIC DNA]</scope>
    <source>
        <strain evidence="10">8</strain>
        <tissue evidence="10">Leaf</tissue>
    </source>
</reference>
<feature type="transmembrane region" description="Helical" evidence="9">
    <location>
        <begin position="699"/>
        <end position="717"/>
    </location>
</feature>
<dbReference type="Proteomes" id="UP000593568">
    <property type="component" value="Unassembled WGS sequence"/>
</dbReference>
<dbReference type="GO" id="GO:0016192">
    <property type="term" value="P:vesicle-mediated transport"/>
    <property type="evidence" value="ECO:0007669"/>
    <property type="project" value="UniProtKB-ARBA"/>
</dbReference>
<evidence type="ECO:0000256" key="8">
    <source>
        <dbReference type="PROSITE-ProRule" id="PRU00708"/>
    </source>
</evidence>
<keyword evidence="6 9" id="KW-1133">Transmembrane helix</keyword>
<evidence type="ECO:0000256" key="9">
    <source>
        <dbReference type="SAM" id="Phobius"/>
    </source>
</evidence>
<feature type="repeat" description="PPR" evidence="8">
    <location>
        <begin position="460"/>
        <end position="494"/>
    </location>
</feature>
<dbReference type="GO" id="GO:0009451">
    <property type="term" value="P:RNA modification"/>
    <property type="evidence" value="ECO:0007669"/>
    <property type="project" value="InterPro"/>
</dbReference>
<dbReference type="NCBIfam" id="TIGR00756">
    <property type="entry name" value="PPR"/>
    <property type="match status" value="6"/>
</dbReference>
<comment type="function">
    <text evidence="1">May be involved in both secretory and endocytic intracellular trafficking in the endosomal/prevacuolar compartments.</text>
</comment>
<dbReference type="Pfam" id="PF20430">
    <property type="entry name" value="Eplus_motif"/>
    <property type="match status" value="1"/>
</dbReference>
<dbReference type="PANTHER" id="PTHR47926">
    <property type="entry name" value="PENTATRICOPEPTIDE REPEAT-CONTAINING PROTEIN"/>
    <property type="match status" value="1"/>
</dbReference>
<name>A0A7J9F6N9_9ROSI</name>
<dbReference type="Pfam" id="PF13041">
    <property type="entry name" value="PPR_2"/>
    <property type="match status" value="3"/>
</dbReference>
<feature type="transmembrane region" description="Helical" evidence="9">
    <location>
        <begin position="866"/>
        <end position="888"/>
    </location>
</feature>
<feature type="repeat" description="PPR" evidence="8">
    <location>
        <begin position="328"/>
        <end position="362"/>
    </location>
</feature>
<dbReference type="GO" id="GO:0005783">
    <property type="term" value="C:endoplasmic reticulum"/>
    <property type="evidence" value="ECO:0007669"/>
    <property type="project" value="UniProtKB-ARBA"/>
</dbReference>
<comment type="similarity">
    <text evidence="3">Belongs to the PRA1 family.</text>
</comment>
<feature type="transmembrane region" description="Helical" evidence="9">
    <location>
        <begin position="813"/>
        <end position="846"/>
    </location>
</feature>
<keyword evidence="4 9" id="KW-0812">Transmembrane</keyword>
<feature type="repeat" description="PPR" evidence="8">
    <location>
        <begin position="597"/>
        <end position="631"/>
    </location>
</feature>
<evidence type="ECO:0000256" key="5">
    <source>
        <dbReference type="ARBA" id="ARBA00022737"/>
    </source>
</evidence>
<proteinExistence type="inferred from homology"/>
<dbReference type="SUPFAM" id="SSF48452">
    <property type="entry name" value="TPR-like"/>
    <property type="match status" value="1"/>
</dbReference>
<dbReference type="FunFam" id="1.25.40.10:FF:000427">
    <property type="entry name" value="Pentatricopeptide repeat-containing protein chloroplastic"/>
    <property type="match status" value="1"/>
</dbReference>
<dbReference type="FunFam" id="1.25.40.10:FF:000348">
    <property type="entry name" value="Pentatricopeptide repeat-containing protein chloroplastic"/>
    <property type="match status" value="1"/>
</dbReference>
<evidence type="ECO:0000256" key="1">
    <source>
        <dbReference type="ARBA" id="ARBA00002501"/>
    </source>
</evidence>
<gene>
    <name evidence="10" type="ORF">Gotri_004996</name>
</gene>